<comment type="subcellular location">
    <subcellularLocation>
        <location evidence="1">Nucleus</location>
    </subcellularLocation>
</comment>
<gene>
    <name evidence="1" type="primary">MED18</name>
    <name evidence="2" type="ORF">VTK73DRAFT_4732</name>
</gene>
<reference evidence="2 3" key="1">
    <citation type="journal article" date="2024" name="Commun. Biol.">
        <title>Comparative genomic analysis of thermophilic fungi reveals convergent evolutionary adaptations and gene losses.</title>
        <authorList>
            <person name="Steindorff A.S."/>
            <person name="Aguilar-Pontes M.V."/>
            <person name="Robinson A.J."/>
            <person name="Andreopoulos B."/>
            <person name="LaButti K."/>
            <person name="Kuo A."/>
            <person name="Mondo S."/>
            <person name="Riley R."/>
            <person name="Otillar R."/>
            <person name="Haridas S."/>
            <person name="Lipzen A."/>
            <person name="Grimwood J."/>
            <person name="Schmutz J."/>
            <person name="Clum A."/>
            <person name="Reid I.D."/>
            <person name="Moisan M.C."/>
            <person name="Butler G."/>
            <person name="Nguyen T.T.M."/>
            <person name="Dewar K."/>
            <person name="Conant G."/>
            <person name="Drula E."/>
            <person name="Henrissat B."/>
            <person name="Hansel C."/>
            <person name="Singer S."/>
            <person name="Hutchinson M.I."/>
            <person name="de Vries R.P."/>
            <person name="Natvig D.O."/>
            <person name="Powell A.J."/>
            <person name="Tsang A."/>
            <person name="Grigoriev I.V."/>
        </authorList>
    </citation>
    <scope>NUCLEOTIDE SEQUENCE [LARGE SCALE GENOMIC DNA]</scope>
    <source>
        <strain evidence="2 3">ATCC 24622</strain>
    </source>
</reference>
<sequence>MHELFMTAIVSDRDAVTARGILEGFCSMAEVHTITRVLFYQGPEHAAGFKTNRGTDKTPIGRAWNDLNQFLNKQSFILQARYALQPDDFQSSSQSTPAPSNNLDRRLGTLRWNDIADPLPRGVFHTQRRMLEIRHQDHLPTILAQNKHEFKSECIQESYLWHRNGIEFSLERRYQLPEDASGEPKAPRAVLPPVSELVPLDTSWVLHMRAFVPDRSPERTHEAVETMMALRYHLRRIFDFKQFDRRVFDTRVMGPPSSNMPLPLPQHVTINQV</sequence>
<dbReference type="InterPro" id="IPR019095">
    <property type="entry name" value="Mediator_Med18"/>
</dbReference>
<evidence type="ECO:0000313" key="2">
    <source>
        <dbReference type="EMBL" id="KAL1866427.1"/>
    </source>
</evidence>
<keyword evidence="1" id="KW-0010">Activator</keyword>
<comment type="function">
    <text evidence="1">Component of the Mediator complex, a coactivator involved in the regulated transcription of nearly all RNA polymerase II-dependent genes. Mediator functions as a bridge to convey information from gene-specific regulatory proteins to the basal RNA polymerase II transcription machinery. Mediator is recruited to promoters by direct interactions with regulatory proteins and serves as a scaffold for the assembly of a functional preinitiation complex with RNA polymerase II and the general transcription factors.</text>
</comment>
<comment type="similarity">
    <text evidence="1">Belongs to the Mediator complex subunit 18 family.</text>
</comment>
<comment type="subunit">
    <text evidence="1">Component of the Mediator complex.</text>
</comment>
<evidence type="ECO:0000313" key="3">
    <source>
        <dbReference type="Proteomes" id="UP001586593"/>
    </source>
</evidence>
<keyword evidence="1" id="KW-0539">Nucleus</keyword>
<keyword evidence="1" id="KW-0804">Transcription</keyword>
<accession>A0ABR3WSI9</accession>
<dbReference type="EMBL" id="JAZHXJ010000267">
    <property type="protein sequence ID" value="KAL1866427.1"/>
    <property type="molecule type" value="Genomic_DNA"/>
</dbReference>
<name>A0ABR3WSI9_9PEZI</name>
<proteinExistence type="inferred from homology"/>
<keyword evidence="1" id="KW-0805">Transcription regulation</keyword>
<organism evidence="2 3">
    <name type="scientific">Phialemonium thermophilum</name>
    <dbReference type="NCBI Taxonomy" id="223376"/>
    <lineage>
        <taxon>Eukaryota</taxon>
        <taxon>Fungi</taxon>
        <taxon>Dikarya</taxon>
        <taxon>Ascomycota</taxon>
        <taxon>Pezizomycotina</taxon>
        <taxon>Sordariomycetes</taxon>
        <taxon>Sordariomycetidae</taxon>
        <taxon>Cephalothecales</taxon>
        <taxon>Cephalothecaceae</taxon>
        <taxon>Phialemonium</taxon>
    </lineage>
</organism>
<dbReference type="Pfam" id="PF09637">
    <property type="entry name" value="Med18"/>
    <property type="match status" value="1"/>
</dbReference>
<comment type="caution">
    <text evidence="2">The sequence shown here is derived from an EMBL/GenBank/DDBJ whole genome shotgun (WGS) entry which is preliminary data.</text>
</comment>
<evidence type="ECO:0000256" key="1">
    <source>
        <dbReference type="RuleBase" id="RU364150"/>
    </source>
</evidence>
<protein>
    <recommendedName>
        <fullName evidence="1">Mediator of RNA polymerase II transcription subunit 18</fullName>
    </recommendedName>
    <alternativeName>
        <fullName evidence="1">Mediator complex subunit 18</fullName>
    </alternativeName>
</protein>
<keyword evidence="3" id="KW-1185">Reference proteome</keyword>
<dbReference type="Proteomes" id="UP001586593">
    <property type="component" value="Unassembled WGS sequence"/>
</dbReference>
<dbReference type="Gene3D" id="2.40.320.10">
    <property type="entry name" value="Hypothetical Protein Pfu-838710-001"/>
    <property type="match status" value="1"/>
</dbReference>